<keyword evidence="2" id="KW-1185">Reference proteome</keyword>
<name>A0A9J5YFP6_SOLCO</name>
<dbReference type="EMBL" id="JACXVP010000006">
    <property type="protein sequence ID" value="KAG5598647.1"/>
    <property type="molecule type" value="Genomic_DNA"/>
</dbReference>
<protein>
    <submittedName>
        <fullName evidence="1">Uncharacterized protein</fullName>
    </submittedName>
</protein>
<proteinExistence type="predicted"/>
<evidence type="ECO:0000313" key="1">
    <source>
        <dbReference type="EMBL" id="KAG5598647.1"/>
    </source>
</evidence>
<sequence>MECGELSTSCSTTSNNIKPQIIHDATVLRCAMIPQIIDEGAGTLGQVFGEEDEHETISKATKEKWSKKKKIELNWTLFVVY</sequence>
<dbReference type="AlphaFoldDB" id="A0A9J5YFP6"/>
<accession>A0A9J5YFP6</accession>
<gene>
    <name evidence="1" type="ORF">H5410_030017</name>
</gene>
<evidence type="ECO:0000313" key="2">
    <source>
        <dbReference type="Proteomes" id="UP000824120"/>
    </source>
</evidence>
<dbReference type="Proteomes" id="UP000824120">
    <property type="component" value="Chromosome 6"/>
</dbReference>
<organism evidence="1 2">
    <name type="scientific">Solanum commersonii</name>
    <name type="common">Commerson's wild potato</name>
    <name type="synonym">Commerson's nightshade</name>
    <dbReference type="NCBI Taxonomy" id="4109"/>
    <lineage>
        <taxon>Eukaryota</taxon>
        <taxon>Viridiplantae</taxon>
        <taxon>Streptophyta</taxon>
        <taxon>Embryophyta</taxon>
        <taxon>Tracheophyta</taxon>
        <taxon>Spermatophyta</taxon>
        <taxon>Magnoliopsida</taxon>
        <taxon>eudicotyledons</taxon>
        <taxon>Gunneridae</taxon>
        <taxon>Pentapetalae</taxon>
        <taxon>asterids</taxon>
        <taxon>lamiids</taxon>
        <taxon>Solanales</taxon>
        <taxon>Solanaceae</taxon>
        <taxon>Solanoideae</taxon>
        <taxon>Solaneae</taxon>
        <taxon>Solanum</taxon>
    </lineage>
</organism>
<reference evidence="1 2" key="1">
    <citation type="submission" date="2020-09" db="EMBL/GenBank/DDBJ databases">
        <title>De no assembly of potato wild relative species, Solanum commersonii.</title>
        <authorList>
            <person name="Cho K."/>
        </authorList>
    </citation>
    <scope>NUCLEOTIDE SEQUENCE [LARGE SCALE GENOMIC DNA]</scope>
    <source>
        <strain evidence="1">LZ3.2</strain>
        <tissue evidence="1">Leaf</tissue>
    </source>
</reference>
<comment type="caution">
    <text evidence="1">The sequence shown here is derived from an EMBL/GenBank/DDBJ whole genome shotgun (WGS) entry which is preliminary data.</text>
</comment>